<feature type="compositionally biased region" description="Low complexity" evidence="1">
    <location>
        <begin position="130"/>
        <end position="140"/>
    </location>
</feature>
<proteinExistence type="predicted"/>
<sequence>MWTELPCKNFHLLLCCAILESEKQQIMEKHYGFNEILKHINELSMKIDVEDILCKAEAISLQMVKCKELPQAVCEILGLQSSEVTTPDSDIGEDENVGRASCPPPAFQSTSLPVLAASGARDDSPPQIPVSPSVSRLTPA</sequence>
<dbReference type="EMBL" id="JABVXQ010000003">
    <property type="protein sequence ID" value="KAF6122047.1"/>
    <property type="molecule type" value="Genomic_DNA"/>
</dbReference>
<name>A0A834EPV0_9CHIR</name>
<gene>
    <name evidence="2" type="ORF">HJG60_018585</name>
</gene>
<dbReference type="Proteomes" id="UP000664940">
    <property type="component" value="Unassembled WGS sequence"/>
</dbReference>
<evidence type="ECO:0000313" key="3">
    <source>
        <dbReference type="Proteomes" id="UP000664940"/>
    </source>
</evidence>
<feature type="region of interest" description="Disordered" evidence="1">
    <location>
        <begin position="84"/>
        <end position="140"/>
    </location>
</feature>
<dbReference type="AlphaFoldDB" id="A0A834EPV0"/>
<evidence type="ECO:0000313" key="2">
    <source>
        <dbReference type="EMBL" id="KAF6122047.1"/>
    </source>
</evidence>
<dbReference type="InterPro" id="IPR035969">
    <property type="entry name" value="Rab-GAP_TBC_sf"/>
</dbReference>
<reference evidence="2 3" key="1">
    <citation type="journal article" date="2020" name="Nature">
        <title>Six reference-quality genomes reveal evolution of bat adaptations.</title>
        <authorList>
            <person name="Jebb D."/>
            <person name="Huang Z."/>
            <person name="Pippel M."/>
            <person name="Hughes G.M."/>
            <person name="Lavrichenko K."/>
            <person name="Devanna P."/>
            <person name="Winkler S."/>
            <person name="Jermiin L.S."/>
            <person name="Skirmuntt E.C."/>
            <person name="Katzourakis A."/>
            <person name="Burkitt-Gray L."/>
            <person name="Ray D.A."/>
            <person name="Sullivan K.A.M."/>
            <person name="Roscito J.G."/>
            <person name="Kirilenko B.M."/>
            <person name="Davalos L.M."/>
            <person name="Corthals A.P."/>
            <person name="Power M.L."/>
            <person name="Jones G."/>
            <person name="Ransome R.D."/>
            <person name="Dechmann D.K.N."/>
            <person name="Locatelli A.G."/>
            <person name="Puechmaille S.J."/>
            <person name="Fedrigo O."/>
            <person name="Jarvis E.D."/>
            <person name="Hiller M."/>
            <person name="Vernes S.C."/>
            <person name="Myers E.W."/>
            <person name="Teeling E.C."/>
        </authorList>
    </citation>
    <scope>NUCLEOTIDE SEQUENCE [LARGE SCALE GENOMIC DNA]</scope>
    <source>
        <strain evidence="2">Bat1K_MPI-CBG_1</strain>
    </source>
</reference>
<dbReference type="Gene3D" id="1.10.472.80">
    <property type="entry name" value="Ypt/Rab-GAP domain of gyp1p, domain 3"/>
    <property type="match status" value="1"/>
</dbReference>
<comment type="caution">
    <text evidence="2">The sequence shown here is derived from an EMBL/GenBank/DDBJ whole genome shotgun (WGS) entry which is preliminary data.</text>
</comment>
<accession>A0A834EPV0</accession>
<dbReference type="SUPFAM" id="SSF47923">
    <property type="entry name" value="Ypt/Rab-GAP domain of gyp1p"/>
    <property type="match status" value="1"/>
</dbReference>
<protein>
    <submittedName>
        <fullName evidence="2">TBC1 domain family member 15</fullName>
    </submittedName>
</protein>
<evidence type="ECO:0000256" key="1">
    <source>
        <dbReference type="SAM" id="MobiDB-lite"/>
    </source>
</evidence>
<organism evidence="2 3">
    <name type="scientific">Phyllostomus discolor</name>
    <name type="common">pale spear-nosed bat</name>
    <dbReference type="NCBI Taxonomy" id="89673"/>
    <lineage>
        <taxon>Eukaryota</taxon>
        <taxon>Metazoa</taxon>
        <taxon>Chordata</taxon>
        <taxon>Craniata</taxon>
        <taxon>Vertebrata</taxon>
        <taxon>Euteleostomi</taxon>
        <taxon>Mammalia</taxon>
        <taxon>Eutheria</taxon>
        <taxon>Laurasiatheria</taxon>
        <taxon>Chiroptera</taxon>
        <taxon>Yangochiroptera</taxon>
        <taxon>Phyllostomidae</taxon>
        <taxon>Phyllostominae</taxon>
        <taxon>Phyllostomus</taxon>
    </lineage>
</organism>